<sequence length="263" mass="29163">MGEDHHDIGPKDSDNHGVEHSRGDTGEGSHALPGGLTVATDGLRLETAETRLNPGVEQGWSFQIKGENGEIVTKFEETHDQLAHLVLVRRDLTRFQHLHPEMTQDGAWSVEYTLPDPGVYRAFVDVLVEGQPTTLGVDLLASGSADYEQRPQTSREVTVSGYEIQMSPASIPPSENTVLDFEIRRDNQVVQLKPYLGALGHLVAIRDGDLAYLHVHPEERHPAGGIVRFRTRFPTVGRYRLFLQAKPNGELITTSFDLQVTES</sequence>
<feature type="region of interest" description="Disordered" evidence="1">
    <location>
        <begin position="1"/>
        <end position="36"/>
    </location>
</feature>
<dbReference type="EMBL" id="JBHSJG010000046">
    <property type="protein sequence ID" value="MFC4989310.1"/>
    <property type="molecule type" value="Genomic_DNA"/>
</dbReference>
<evidence type="ECO:0000313" key="3">
    <source>
        <dbReference type="Proteomes" id="UP001595925"/>
    </source>
</evidence>
<feature type="compositionally biased region" description="Basic and acidic residues" evidence="1">
    <location>
        <begin position="1"/>
        <end position="27"/>
    </location>
</feature>
<organism evidence="2 3">
    <name type="scientific">Saliphagus infecundisoli</name>
    <dbReference type="NCBI Taxonomy" id="1849069"/>
    <lineage>
        <taxon>Archaea</taxon>
        <taxon>Methanobacteriati</taxon>
        <taxon>Methanobacteriota</taxon>
        <taxon>Stenosarchaea group</taxon>
        <taxon>Halobacteria</taxon>
        <taxon>Halobacteriales</taxon>
        <taxon>Natrialbaceae</taxon>
        <taxon>Saliphagus</taxon>
    </lineage>
</organism>
<evidence type="ECO:0000313" key="2">
    <source>
        <dbReference type="EMBL" id="MFC4989310.1"/>
    </source>
</evidence>
<protein>
    <recommendedName>
        <fullName evidence="4">Secreted protein</fullName>
    </recommendedName>
</protein>
<reference evidence="2 3" key="1">
    <citation type="journal article" date="2019" name="Int. J. Syst. Evol. Microbiol.">
        <title>The Global Catalogue of Microorganisms (GCM) 10K type strain sequencing project: providing services to taxonomists for standard genome sequencing and annotation.</title>
        <authorList>
            <consortium name="The Broad Institute Genomics Platform"/>
            <consortium name="The Broad Institute Genome Sequencing Center for Infectious Disease"/>
            <person name="Wu L."/>
            <person name="Ma J."/>
        </authorList>
    </citation>
    <scope>NUCLEOTIDE SEQUENCE [LARGE SCALE GENOMIC DNA]</scope>
    <source>
        <strain evidence="2 3">CGMCC 1.15824</strain>
    </source>
</reference>
<keyword evidence="3" id="KW-1185">Reference proteome</keyword>
<comment type="caution">
    <text evidence="2">The sequence shown here is derived from an EMBL/GenBank/DDBJ whole genome shotgun (WGS) entry which is preliminary data.</text>
</comment>
<dbReference type="Proteomes" id="UP001595925">
    <property type="component" value="Unassembled WGS sequence"/>
</dbReference>
<proteinExistence type="predicted"/>
<evidence type="ECO:0008006" key="4">
    <source>
        <dbReference type="Google" id="ProtNLM"/>
    </source>
</evidence>
<name>A0ABD5QIA4_9EURY</name>
<gene>
    <name evidence="2" type="ORF">ACFPFO_16415</name>
</gene>
<dbReference type="RefSeq" id="WP_224829815.1">
    <property type="nucleotide sequence ID" value="NZ_JAIVEF010000027.1"/>
</dbReference>
<evidence type="ECO:0000256" key="1">
    <source>
        <dbReference type="SAM" id="MobiDB-lite"/>
    </source>
</evidence>
<accession>A0ABD5QIA4</accession>
<dbReference type="AlphaFoldDB" id="A0ABD5QIA4"/>